<dbReference type="Pfam" id="PF23551">
    <property type="entry name" value="Zn_ribbon_20"/>
    <property type="match status" value="1"/>
</dbReference>
<feature type="compositionally biased region" description="Polar residues" evidence="1">
    <location>
        <begin position="223"/>
        <end position="239"/>
    </location>
</feature>
<feature type="compositionally biased region" description="Basic and acidic residues" evidence="1">
    <location>
        <begin position="264"/>
        <end position="275"/>
    </location>
</feature>
<keyword evidence="3" id="KW-0238">DNA-binding</keyword>
<name>W9RDX9_9ROSA</name>
<dbReference type="Gene3D" id="1.10.287.110">
    <property type="entry name" value="DnaJ domain"/>
    <property type="match status" value="1"/>
</dbReference>
<dbReference type="PANTHER" id="PTHR44137">
    <property type="entry name" value="BNAC03G44070D PROTEIN"/>
    <property type="match status" value="1"/>
</dbReference>
<dbReference type="GO" id="GO:0003677">
    <property type="term" value="F:DNA binding"/>
    <property type="evidence" value="ECO:0007669"/>
    <property type="project" value="UniProtKB-KW"/>
</dbReference>
<evidence type="ECO:0000313" key="4">
    <source>
        <dbReference type="Proteomes" id="UP000030645"/>
    </source>
</evidence>
<feature type="region of interest" description="Disordered" evidence="1">
    <location>
        <begin position="258"/>
        <end position="279"/>
    </location>
</feature>
<dbReference type="CDD" id="cd06257">
    <property type="entry name" value="DnaJ"/>
    <property type="match status" value="1"/>
</dbReference>
<sequence length="795" mass="89945">MESIKEEAVRAKKMAEKKFEERDIAGAKRFALRAQNLNPKIDGLLQLIATLDVYISAEEGANGVSDWYKVLGVEPCADEPTIRNQFKKLACVIHPDRNKSVGADGAFKILSQAWSSLSDKQRRCAYDQKRKLKSENENILVRQSHLSNSNVSNSPLNPTFWTVCYGCKAQFEYPRLYLRRNILCSKCRRPFHANEVPPPPNNDNGSSKPLASHMQRHNPGESAINNSSSAQGTRPTSAASAERARFFGLNSSQKTSQAGLFSEVTEKERGKKEASSEGMKVPTFAKDRWSWKRKFKEESLDSMTEVTKTSPRVLKKEFGGVSPGFSGAGLGTLPEGGKPQKRRRMPDQNMEGSVETGNGGFAVKTVFGSQEGGTATTRWNMAGNCKLSFTKELSQKEVRNMLMEKARKVVRGKLIEWRTAAAPKIPYKSKEVENEKGKKEAATPVVKADMSKHTKHVDTKKKESTGKIAPRKIDLNLTPGIPDPILMTVIDPDFYDFDRNRTERSFSSNQVWAAYDQEDGMPRYYAMIHWVISVEPFRMKISWLNSKSNDEFGPLSWIASGFPKTSGEFRPGKHKVYVSLHSFSHQVKWTRGVRGVVQIYPRKGDVWALYRNWSPDWNERTPDEVIHKYDMVEVLRDYNEARGVSVFPLVKVVGFKTVFCRHWDLREVKTIPREEMFRFSHQVPSHFLIGNEGLNAPPDCLELDPAATPLELLEGTKEARKKEVVKTAEKPKEEGLMESLQSPKVCELVENHKPAIEKYPLQDAEKVVAEKKGKENGEVKLAVYNRRRIREGKKI</sequence>
<accession>W9RDX9</accession>
<dbReference type="SMART" id="SM00271">
    <property type="entry name" value="DnaJ"/>
    <property type="match status" value="1"/>
</dbReference>
<dbReference type="InterPro" id="IPR001623">
    <property type="entry name" value="DnaJ_domain"/>
</dbReference>
<evidence type="ECO:0000313" key="3">
    <source>
        <dbReference type="EMBL" id="EXB72706.1"/>
    </source>
</evidence>
<organism evidence="3 4">
    <name type="scientific">Morus notabilis</name>
    <dbReference type="NCBI Taxonomy" id="981085"/>
    <lineage>
        <taxon>Eukaryota</taxon>
        <taxon>Viridiplantae</taxon>
        <taxon>Streptophyta</taxon>
        <taxon>Embryophyta</taxon>
        <taxon>Tracheophyta</taxon>
        <taxon>Spermatophyta</taxon>
        <taxon>Magnoliopsida</taxon>
        <taxon>eudicotyledons</taxon>
        <taxon>Gunneridae</taxon>
        <taxon>Pentapetalae</taxon>
        <taxon>rosids</taxon>
        <taxon>fabids</taxon>
        <taxon>Rosales</taxon>
        <taxon>Moraceae</taxon>
        <taxon>Moreae</taxon>
        <taxon>Morus</taxon>
    </lineage>
</organism>
<feature type="domain" description="J" evidence="2">
    <location>
        <begin position="66"/>
        <end position="130"/>
    </location>
</feature>
<dbReference type="Proteomes" id="UP000030645">
    <property type="component" value="Unassembled WGS sequence"/>
</dbReference>
<dbReference type="EMBL" id="KE344629">
    <property type="protein sequence ID" value="EXB72706.1"/>
    <property type="molecule type" value="Genomic_DNA"/>
</dbReference>
<dbReference type="Pfam" id="PF11926">
    <property type="entry name" value="DUF3444"/>
    <property type="match status" value="1"/>
</dbReference>
<protein>
    <submittedName>
        <fullName evidence="3">Curved DNA-binding protein</fullName>
    </submittedName>
</protein>
<feature type="region of interest" description="Disordered" evidence="1">
    <location>
        <begin position="432"/>
        <end position="465"/>
    </location>
</feature>
<evidence type="ECO:0000259" key="2">
    <source>
        <dbReference type="PROSITE" id="PS50076"/>
    </source>
</evidence>
<dbReference type="KEGG" id="mnt:21384713"/>
<dbReference type="PANTHER" id="PTHR44137:SF51">
    <property type="entry name" value="MOLECULAR CHAPERONE HSP40_DNAJ FAMILY PROTEIN"/>
    <property type="match status" value="1"/>
</dbReference>
<dbReference type="Pfam" id="PF00226">
    <property type="entry name" value="DnaJ"/>
    <property type="match status" value="1"/>
</dbReference>
<keyword evidence="4" id="KW-1185">Reference proteome</keyword>
<dbReference type="PROSITE" id="PS00636">
    <property type="entry name" value="DNAJ_1"/>
    <property type="match status" value="1"/>
</dbReference>
<gene>
    <name evidence="3" type="ORF">L484_001102</name>
</gene>
<feature type="compositionally biased region" description="Basic and acidic residues" evidence="1">
    <location>
        <begin position="449"/>
        <end position="465"/>
    </location>
</feature>
<reference evidence="4" key="1">
    <citation type="submission" date="2013-01" db="EMBL/GenBank/DDBJ databases">
        <title>Draft Genome Sequence of a Mulberry Tree, Morus notabilis C.K. Schneid.</title>
        <authorList>
            <person name="He N."/>
            <person name="Zhao S."/>
        </authorList>
    </citation>
    <scope>NUCLEOTIDE SEQUENCE</scope>
</reference>
<dbReference type="PRINTS" id="PR00625">
    <property type="entry name" value="JDOMAIN"/>
</dbReference>
<dbReference type="InterPro" id="IPR024593">
    <property type="entry name" value="DUF3444"/>
</dbReference>
<dbReference type="AlphaFoldDB" id="W9RDX9"/>
<feature type="compositionally biased region" description="Basic and acidic residues" evidence="1">
    <location>
        <begin position="432"/>
        <end position="441"/>
    </location>
</feature>
<feature type="region of interest" description="Disordered" evidence="1">
    <location>
        <begin position="317"/>
        <end position="358"/>
    </location>
</feature>
<proteinExistence type="predicted"/>
<dbReference type="STRING" id="981085.W9RDX9"/>
<dbReference type="SUPFAM" id="SSF46565">
    <property type="entry name" value="Chaperone J-domain"/>
    <property type="match status" value="1"/>
</dbReference>
<dbReference type="OrthoDB" id="66964at2759"/>
<dbReference type="InterPro" id="IPR036869">
    <property type="entry name" value="J_dom_sf"/>
</dbReference>
<dbReference type="eggNOG" id="ENOG502R0CR">
    <property type="taxonomic scope" value="Eukaryota"/>
</dbReference>
<dbReference type="InterPro" id="IPR018253">
    <property type="entry name" value="DnaJ_domain_CS"/>
</dbReference>
<dbReference type="PROSITE" id="PS50076">
    <property type="entry name" value="DNAJ_2"/>
    <property type="match status" value="1"/>
</dbReference>
<feature type="region of interest" description="Disordered" evidence="1">
    <location>
        <begin position="192"/>
        <end position="240"/>
    </location>
</feature>
<evidence type="ECO:0000256" key="1">
    <source>
        <dbReference type="SAM" id="MobiDB-lite"/>
    </source>
</evidence>
<dbReference type="InterPro" id="IPR056988">
    <property type="entry name" value="Zn_ribbon_pln"/>
</dbReference>